<evidence type="ECO:0000256" key="2">
    <source>
        <dbReference type="ARBA" id="ARBA00022833"/>
    </source>
</evidence>
<gene>
    <name evidence="6" type="primary">hslO</name>
    <name evidence="7" type="ORF">SAMN05660865_00816</name>
</gene>
<keyword evidence="1 6" id="KW-0963">Cytoplasm</keyword>
<name>A0A1H5U7T0_9CLOT</name>
<protein>
    <recommendedName>
        <fullName evidence="6">33 kDa chaperonin</fullName>
    </recommendedName>
    <alternativeName>
        <fullName evidence="6">Heat shock protein 33 homolog</fullName>
        <shortName evidence="6">HSP33</shortName>
    </alternativeName>
</protein>
<comment type="subcellular location">
    <subcellularLocation>
        <location evidence="6">Cytoplasm</location>
    </subcellularLocation>
</comment>
<dbReference type="SUPFAM" id="SSF64397">
    <property type="entry name" value="Hsp33 domain"/>
    <property type="match status" value="1"/>
</dbReference>
<evidence type="ECO:0000313" key="8">
    <source>
        <dbReference type="Proteomes" id="UP000242850"/>
    </source>
</evidence>
<evidence type="ECO:0000256" key="5">
    <source>
        <dbReference type="ARBA" id="ARBA00023284"/>
    </source>
</evidence>
<dbReference type="Gene3D" id="3.90.1280.10">
    <property type="entry name" value="HSP33 redox switch-like"/>
    <property type="match status" value="1"/>
</dbReference>
<evidence type="ECO:0000256" key="3">
    <source>
        <dbReference type="ARBA" id="ARBA00023157"/>
    </source>
</evidence>
<dbReference type="PANTHER" id="PTHR30111">
    <property type="entry name" value="33 KDA CHAPERONIN"/>
    <property type="match status" value="1"/>
</dbReference>
<dbReference type="NCBIfam" id="NF001033">
    <property type="entry name" value="PRK00114.1"/>
    <property type="match status" value="1"/>
</dbReference>
<keyword evidence="3 6" id="KW-1015">Disulfide bond</keyword>
<dbReference type="GO" id="GO:0005737">
    <property type="term" value="C:cytoplasm"/>
    <property type="evidence" value="ECO:0007669"/>
    <property type="project" value="UniProtKB-SubCell"/>
</dbReference>
<dbReference type="PANTHER" id="PTHR30111:SF1">
    <property type="entry name" value="33 KDA CHAPERONIN"/>
    <property type="match status" value="1"/>
</dbReference>
<evidence type="ECO:0000256" key="4">
    <source>
        <dbReference type="ARBA" id="ARBA00023186"/>
    </source>
</evidence>
<comment type="PTM">
    <text evidence="6">Under oxidizing conditions two disulfide bonds are formed involving the reactive cysteines. Under reducing conditions zinc is bound to the reactive cysteines and the protein is inactive.</text>
</comment>
<reference evidence="8" key="1">
    <citation type="submission" date="2016-10" db="EMBL/GenBank/DDBJ databases">
        <authorList>
            <person name="Varghese N."/>
            <person name="Submissions S."/>
        </authorList>
    </citation>
    <scope>NUCLEOTIDE SEQUENCE [LARGE SCALE GENOMIC DNA]</scope>
    <source>
        <strain evidence="8">DSM 5463</strain>
    </source>
</reference>
<dbReference type="Proteomes" id="UP000242850">
    <property type="component" value="Unassembled WGS sequence"/>
</dbReference>
<dbReference type="InterPro" id="IPR016153">
    <property type="entry name" value="Heat_shock_Hsp33_N"/>
</dbReference>
<feature type="disulfide bond" description="Redox-active" evidence="6">
    <location>
        <begin position="237"/>
        <end position="239"/>
    </location>
</feature>
<keyword evidence="2 6" id="KW-0862">Zinc</keyword>
<evidence type="ECO:0000313" key="7">
    <source>
        <dbReference type="EMBL" id="SEF71039.1"/>
    </source>
</evidence>
<dbReference type="SUPFAM" id="SSF118352">
    <property type="entry name" value="HSP33 redox switch-like"/>
    <property type="match status" value="1"/>
</dbReference>
<dbReference type="OrthoDB" id="9776534at2"/>
<dbReference type="GO" id="GO:0042026">
    <property type="term" value="P:protein refolding"/>
    <property type="evidence" value="ECO:0007669"/>
    <property type="project" value="TreeGrafter"/>
</dbReference>
<dbReference type="GO" id="GO:0051082">
    <property type="term" value="F:unfolded protein binding"/>
    <property type="evidence" value="ECO:0007669"/>
    <property type="project" value="UniProtKB-UniRule"/>
</dbReference>
<evidence type="ECO:0000256" key="1">
    <source>
        <dbReference type="ARBA" id="ARBA00022490"/>
    </source>
</evidence>
<dbReference type="CDD" id="cd00498">
    <property type="entry name" value="Hsp33"/>
    <property type="match status" value="1"/>
</dbReference>
<comment type="function">
    <text evidence="6">Redox regulated molecular chaperone. Protects both thermally unfolding and oxidatively damaged proteins from irreversible aggregation. Plays an important role in the bacterial defense system toward oxidative stress.</text>
</comment>
<dbReference type="InterPro" id="IPR016154">
    <property type="entry name" value="Heat_shock_Hsp33_C"/>
</dbReference>
<dbReference type="RefSeq" id="WP_103895807.1">
    <property type="nucleotide sequence ID" value="NZ_FNUK01000008.1"/>
</dbReference>
<keyword evidence="8" id="KW-1185">Reference proteome</keyword>
<keyword evidence="5 6" id="KW-0676">Redox-active center</keyword>
<accession>A0A1H5U7T0</accession>
<proteinExistence type="inferred from homology"/>
<dbReference type="Pfam" id="PF01430">
    <property type="entry name" value="HSP33"/>
    <property type="match status" value="1"/>
</dbReference>
<dbReference type="AlphaFoldDB" id="A0A1H5U7T0"/>
<sequence length="291" mass="31877">MAYILRATAANGDVRLFAAITTDMVEEARKIHNLSPTASAALGRFITAASMMGVMLKGDKDTLTLTMNGGGPLGNLVAVSNSKGNVKAYVSNPHVDLPLNEKGKLDVGTAVGKQGFLNVIKDLGLKEPYVGQVPIRTGEIGDDIAYYFTVSEQIPSAVALGVLVDTDISIKAAGGLIIQMMPGANELLADVITFRLQEIPPLSQLIAEGKTAEDILNLLFDDMDLKIHERIECRYECDCSRERVERALIALGKEELKKLYEEEDKVEIQCHFCNNKYVFEKEEIKNMIENI</sequence>
<organism evidence="7 8">
    <name type="scientific">Caloramator fervidus</name>
    <dbReference type="NCBI Taxonomy" id="29344"/>
    <lineage>
        <taxon>Bacteria</taxon>
        <taxon>Bacillati</taxon>
        <taxon>Bacillota</taxon>
        <taxon>Clostridia</taxon>
        <taxon>Eubacteriales</taxon>
        <taxon>Clostridiaceae</taxon>
        <taxon>Caloramator</taxon>
    </lineage>
</organism>
<dbReference type="PIRSF" id="PIRSF005261">
    <property type="entry name" value="Heat_shock_Hsp33"/>
    <property type="match status" value="1"/>
</dbReference>
<dbReference type="HAMAP" id="MF_00117">
    <property type="entry name" value="HslO"/>
    <property type="match status" value="1"/>
</dbReference>
<dbReference type="InterPro" id="IPR000397">
    <property type="entry name" value="Heat_shock_Hsp33"/>
</dbReference>
<comment type="similarity">
    <text evidence="6">Belongs to the HSP33 family.</text>
</comment>
<keyword evidence="4 6" id="KW-0143">Chaperone</keyword>
<evidence type="ECO:0000256" key="6">
    <source>
        <dbReference type="HAMAP-Rule" id="MF_00117"/>
    </source>
</evidence>
<dbReference type="Gene3D" id="3.55.30.10">
    <property type="entry name" value="Hsp33 domain"/>
    <property type="match status" value="1"/>
</dbReference>
<feature type="disulfide bond" description="Redox-active" evidence="6">
    <location>
        <begin position="270"/>
        <end position="273"/>
    </location>
</feature>
<dbReference type="EMBL" id="FNUK01000008">
    <property type="protein sequence ID" value="SEF71039.1"/>
    <property type="molecule type" value="Genomic_DNA"/>
</dbReference>
<dbReference type="GO" id="GO:0044183">
    <property type="term" value="F:protein folding chaperone"/>
    <property type="evidence" value="ECO:0007669"/>
    <property type="project" value="TreeGrafter"/>
</dbReference>